<evidence type="ECO:0000256" key="17">
    <source>
        <dbReference type="ARBA" id="ARBA00042373"/>
    </source>
</evidence>
<gene>
    <name evidence="21" type="ORF">BDA99DRAFT_492854</name>
</gene>
<reference evidence="21" key="1">
    <citation type="journal article" date="2022" name="IScience">
        <title>Evolution of zygomycete secretomes and the origins of terrestrial fungal ecologies.</title>
        <authorList>
            <person name="Chang Y."/>
            <person name="Wang Y."/>
            <person name="Mondo S."/>
            <person name="Ahrendt S."/>
            <person name="Andreopoulos W."/>
            <person name="Barry K."/>
            <person name="Beard J."/>
            <person name="Benny G.L."/>
            <person name="Blankenship S."/>
            <person name="Bonito G."/>
            <person name="Cuomo C."/>
            <person name="Desiro A."/>
            <person name="Gervers K.A."/>
            <person name="Hundley H."/>
            <person name="Kuo A."/>
            <person name="LaButti K."/>
            <person name="Lang B.F."/>
            <person name="Lipzen A."/>
            <person name="O'Donnell K."/>
            <person name="Pangilinan J."/>
            <person name="Reynolds N."/>
            <person name="Sandor L."/>
            <person name="Smith M.E."/>
            <person name="Tsang A."/>
            <person name="Grigoriev I.V."/>
            <person name="Stajich J.E."/>
            <person name="Spatafora J.W."/>
        </authorList>
    </citation>
    <scope>NUCLEOTIDE SEQUENCE</scope>
    <source>
        <strain evidence="21">RSA 2281</strain>
    </source>
</reference>
<keyword evidence="6" id="KW-1003">Cell membrane</keyword>
<evidence type="ECO:0000256" key="5">
    <source>
        <dbReference type="ARBA" id="ARBA00012780"/>
    </source>
</evidence>
<dbReference type="Pfam" id="PF00332">
    <property type="entry name" value="Glyco_hydro_17"/>
    <property type="match status" value="1"/>
</dbReference>
<feature type="signal peptide" evidence="20">
    <location>
        <begin position="1"/>
        <end position="19"/>
    </location>
</feature>
<comment type="subcellular location">
    <subcellularLocation>
        <location evidence="3">Cell membrane</location>
        <topology evidence="3">Single-pass type II membrane protein</topology>
    </subcellularLocation>
    <subcellularLocation>
        <location evidence="2">Secreted</location>
        <location evidence="2">Cell wall</location>
    </subcellularLocation>
</comment>
<evidence type="ECO:0000256" key="13">
    <source>
        <dbReference type="ARBA" id="ARBA00023277"/>
    </source>
</evidence>
<evidence type="ECO:0000256" key="11">
    <source>
        <dbReference type="ARBA" id="ARBA00023136"/>
    </source>
</evidence>
<dbReference type="EC" id="3.2.1.39" evidence="5"/>
<protein>
    <recommendedName>
        <fullName evidence="5">glucan endo-1,3-beta-D-glucosidase</fullName>
        <ecNumber evidence="5">3.2.1.39</ecNumber>
    </recommendedName>
    <alternativeName>
        <fullName evidence="18">Endo-1,3-beta-glucanase btgC</fullName>
    </alternativeName>
    <alternativeName>
        <fullName evidence="17">Laminarinase btgC</fullName>
    </alternativeName>
</protein>
<dbReference type="Proteomes" id="UP001209540">
    <property type="component" value="Unassembled WGS sequence"/>
</dbReference>
<evidence type="ECO:0000256" key="2">
    <source>
        <dbReference type="ARBA" id="ARBA00004191"/>
    </source>
</evidence>
<dbReference type="PANTHER" id="PTHR16631:SF17">
    <property type="entry name" value="GLUCAN ENDO-1,3-BETA-GLUCOSIDASE BTGC"/>
    <property type="match status" value="1"/>
</dbReference>
<name>A0AAD5KCA4_9FUNG</name>
<evidence type="ECO:0000313" key="22">
    <source>
        <dbReference type="Proteomes" id="UP001209540"/>
    </source>
</evidence>
<keyword evidence="9 20" id="KW-0732">Signal</keyword>
<keyword evidence="12" id="KW-0325">Glycoprotein</keyword>
<organism evidence="21 22">
    <name type="scientific">Phascolomyces articulosus</name>
    <dbReference type="NCBI Taxonomy" id="60185"/>
    <lineage>
        <taxon>Eukaryota</taxon>
        <taxon>Fungi</taxon>
        <taxon>Fungi incertae sedis</taxon>
        <taxon>Mucoromycota</taxon>
        <taxon>Mucoromycotina</taxon>
        <taxon>Mucoromycetes</taxon>
        <taxon>Mucorales</taxon>
        <taxon>Lichtheimiaceae</taxon>
        <taxon>Phascolomyces</taxon>
    </lineage>
</organism>
<evidence type="ECO:0000256" key="14">
    <source>
        <dbReference type="ARBA" id="ARBA00023316"/>
    </source>
</evidence>
<comment type="similarity">
    <text evidence="4 19">Belongs to the glycosyl hydrolase 17 family.</text>
</comment>
<dbReference type="InterPro" id="IPR017853">
    <property type="entry name" value="GH"/>
</dbReference>
<keyword evidence="7" id="KW-0134">Cell wall</keyword>
<dbReference type="GO" id="GO:0005576">
    <property type="term" value="C:extracellular region"/>
    <property type="evidence" value="ECO:0007669"/>
    <property type="project" value="TreeGrafter"/>
</dbReference>
<evidence type="ECO:0000256" key="18">
    <source>
        <dbReference type="ARBA" id="ARBA00043078"/>
    </source>
</evidence>
<dbReference type="GO" id="GO:0000272">
    <property type="term" value="P:polysaccharide catabolic process"/>
    <property type="evidence" value="ECO:0007669"/>
    <property type="project" value="UniProtKB-KW"/>
</dbReference>
<dbReference type="GO" id="GO:0009986">
    <property type="term" value="C:cell surface"/>
    <property type="evidence" value="ECO:0007669"/>
    <property type="project" value="TreeGrafter"/>
</dbReference>
<evidence type="ECO:0000256" key="10">
    <source>
        <dbReference type="ARBA" id="ARBA00022801"/>
    </source>
</evidence>
<evidence type="ECO:0000256" key="3">
    <source>
        <dbReference type="ARBA" id="ARBA00004401"/>
    </source>
</evidence>
<keyword evidence="8" id="KW-0964">Secreted</keyword>
<accession>A0AAD5KCA4</accession>
<feature type="chain" id="PRO_5042254871" description="glucan endo-1,3-beta-D-glucosidase" evidence="20">
    <location>
        <begin position="20"/>
        <end position="290"/>
    </location>
</feature>
<dbReference type="Gene3D" id="3.20.20.80">
    <property type="entry name" value="Glycosidases"/>
    <property type="match status" value="2"/>
</dbReference>
<dbReference type="AlphaFoldDB" id="A0AAD5KCA4"/>
<evidence type="ECO:0000256" key="7">
    <source>
        <dbReference type="ARBA" id="ARBA00022512"/>
    </source>
</evidence>
<dbReference type="GO" id="GO:0009277">
    <property type="term" value="C:fungal-type cell wall"/>
    <property type="evidence" value="ECO:0007669"/>
    <property type="project" value="TreeGrafter"/>
</dbReference>
<sequence length="290" mass="31427">MQLSFVFIAIFFIIGLVQALPTHKRDAGSLWGITYTAKSSDGSCHSAEQVSEYVKRFKNNGIKNIRTYSQECDQLPNILNAIKKNGGGMKVLTAIWIGGENDDDEIAQLEKHLNDGANKDLISGIAVGNEAVQGGLMDGGKVAAKIKEIKKKFGGQFKIGTVDTPAGFNSDMVDASDVIWVNIHPFFGGVSADEAVKNLQEQIASFQAKANGKDIVIGEVGWPTQGDANGKAKPSVDGLSKVVKALMNSNIQYYFFESHDSKWKGDGSFSVEPHWGICDQNGKSKIPEFH</sequence>
<comment type="catalytic activity">
    <reaction evidence="1">
        <text>Hydrolysis of (1-&gt;3)-beta-D-glucosidic linkages in (1-&gt;3)-beta-D-glucans.</text>
        <dbReference type="EC" id="3.2.1.39"/>
    </reaction>
</comment>
<keyword evidence="22" id="KW-1185">Reference proteome</keyword>
<evidence type="ECO:0000256" key="16">
    <source>
        <dbReference type="ARBA" id="ARBA00037649"/>
    </source>
</evidence>
<evidence type="ECO:0000256" key="1">
    <source>
        <dbReference type="ARBA" id="ARBA00000382"/>
    </source>
</evidence>
<evidence type="ECO:0000256" key="4">
    <source>
        <dbReference type="ARBA" id="ARBA00008773"/>
    </source>
</evidence>
<dbReference type="GO" id="GO:0042973">
    <property type="term" value="F:glucan endo-1,3-beta-D-glucosidase activity"/>
    <property type="evidence" value="ECO:0007669"/>
    <property type="project" value="UniProtKB-EC"/>
</dbReference>
<dbReference type="SUPFAM" id="SSF51445">
    <property type="entry name" value="(Trans)glycosidases"/>
    <property type="match status" value="1"/>
</dbReference>
<dbReference type="InterPro" id="IPR000490">
    <property type="entry name" value="Glyco_hydro_17"/>
</dbReference>
<evidence type="ECO:0000256" key="9">
    <source>
        <dbReference type="ARBA" id="ARBA00022729"/>
    </source>
</evidence>
<proteinExistence type="inferred from homology"/>
<keyword evidence="15" id="KW-0624">Polysaccharide degradation</keyword>
<dbReference type="GO" id="GO:0005886">
    <property type="term" value="C:plasma membrane"/>
    <property type="evidence" value="ECO:0007669"/>
    <property type="project" value="UniProtKB-SubCell"/>
</dbReference>
<comment type="caution">
    <text evidence="21">The sequence shown here is derived from an EMBL/GenBank/DDBJ whole genome shotgun (WGS) entry which is preliminary data.</text>
</comment>
<keyword evidence="10 21" id="KW-0378">Hydrolase</keyword>
<evidence type="ECO:0000256" key="12">
    <source>
        <dbReference type="ARBA" id="ARBA00023180"/>
    </source>
</evidence>
<dbReference type="EMBL" id="JAIXMP010000001">
    <property type="protein sequence ID" value="KAI9278678.1"/>
    <property type="molecule type" value="Genomic_DNA"/>
</dbReference>
<evidence type="ECO:0000256" key="8">
    <source>
        <dbReference type="ARBA" id="ARBA00022525"/>
    </source>
</evidence>
<dbReference type="InterPro" id="IPR050732">
    <property type="entry name" value="Beta-glucan_modifiers"/>
</dbReference>
<evidence type="ECO:0000313" key="21">
    <source>
        <dbReference type="EMBL" id="KAI9278678.1"/>
    </source>
</evidence>
<keyword evidence="13" id="KW-0119">Carbohydrate metabolism</keyword>
<comment type="function">
    <text evidence="16">Glucanases play a role in cell expansion during growth, in cell-cell fusion during mating, and in spore release during sporulation. This enzyme may be involved in beta-glucan degradation. Active on laminarin and lichenan.</text>
</comment>
<dbReference type="PANTHER" id="PTHR16631">
    <property type="entry name" value="GLUCAN 1,3-BETA-GLUCOSIDASE"/>
    <property type="match status" value="1"/>
</dbReference>
<keyword evidence="14" id="KW-0961">Cell wall biogenesis/degradation</keyword>
<evidence type="ECO:0000256" key="6">
    <source>
        <dbReference type="ARBA" id="ARBA00022475"/>
    </source>
</evidence>
<evidence type="ECO:0000256" key="19">
    <source>
        <dbReference type="RuleBase" id="RU004335"/>
    </source>
</evidence>
<evidence type="ECO:0000256" key="20">
    <source>
        <dbReference type="SAM" id="SignalP"/>
    </source>
</evidence>
<reference evidence="21" key="2">
    <citation type="submission" date="2023-02" db="EMBL/GenBank/DDBJ databases">
        <authorList>
            <consortium name="DOE Joint Genome Institute"/>
            <person name="Mondo S.J."/>
            <person name="Chang Y."/>
            <person name="Wang Y."/>
            <person name="Ahrendt S."/>
            <person name="Andreopoulos W."/>
            <person name="Barry K."/>
            <person name="Beard J."/>
            <person name="Benny G.L."/>
            <person name="Blankenship S."/>
            <person name="Bonito G."/>
            <person name="Cuomo C."/>
            <person name="Desiro A."/>
            <person name="Gervers K.A."/>
            <person name="Hundley H."/>
            <person name="Kuo A."/>
            <person name="LaButti K."/>
            <person name="Lang B.F."/>
            <person name="Lipzen A."/>
            <person name="O'Donnell K."/>
            <person name="Pangilinan J."/>
            <person name="Reynolds N."/>
            <person name="Sandor L."/>
            <person name="Smith M.W."/>
            <person name="Tsang A."/>
            <person name="Grigoriev I.V."/>
            <person name="Stajich J.E."/>
            <person name="Spatafora J.W."/>
        </authorList>
    </citation>
    <scope>NUCLEOTIDE SEQUENCE</scope>
    <source>
        <strain evidence="21">RSA 2281</strain>
    </source>
</reference>
<keyword evidence="11" id="KW-0472">Membrane</keyword>
<evidence type="ECO:0000256" key="15">
    <source>
        <dbReference type="ARBA" id="ARBA00023326"/>
    </source>
</evidence>
<dbReference type="GO" id="GO:0071555">
    <property type="term" value="P:cell wall organization"/>
    <property type="evidence" value="ECO:0007669"/>
    <property type="project" value="UniProtKB-KW"/>
</dbReference>